<feature type="transmembrane region" description="Helical" evidence="6">
    <location>
        <begin position="68"/>
        <end position="87"/>
    </location>
</feature>
<comment type="similarity">
    <text evidence="2">Belongs to the TspO/BZRP family.</text>
</comment>
<sequence length="118" mass="14263">MSWFDKCAKVPWQPSNKVFQYVWPVLYTIYGLLIYLQRNRRQTLYVLLFGLLLNLIWVPVYIWNTQIALLVLSAMIGTALYTWHLLYHDTRWQSFLFLPYIAWLFFAWSLNAYLSVKC</sequence>
<accession>A0A6C0DDH4</accession>
<keyword evidence="5 6" id="KW-0472">Membrane</keyword>
<proteinExistence type="inferred from homology"/>
<dbReference type="GO" id="GO:0033013">
    <property type="term" value="P:tetrapyrrole metabolic process"/>
    <property type="evidence" value="ECO:0007669"/>
    <property type="project" value="UniProtKB-ARBA"/>
</dbReference>
<dbReference type="EMBL" id="MN739582">
    <property type="protein sequence ID" value="QHT14390.1"/>
    <property type="molecule type" value="Genomic_DNA"/>
</dbReference>
<evidence type="ECO:0008006" key="8">
    <source>
        <dbReference type="Google" id="ProtNLM"/>
    </source>
</evidence>
<dbReference type="PANTHER" id="PTHR10057:SF0">
    <property type="entry name" value="TRANSLOCATOR PROTEIN"/>
    <property type="match status" value="1"/>
</dbReference>
<dbReference type="GO" id="GO:0005741">
    <property type="term" value="C:mitochondrial outer membrane"/>
    <property type="evidence" value="ECO:0007669"/>
    <property type="project" value="TreeGrafter"/>
</dbReference>
<dbReference type="Gene3D" id="1.20.1260.100">
    <property type="entry name" value="TspO/MBR protein"/>
    <property type="match status" value="1"/>
</dbReference>
<dbReference type="PANTHER" id="PTHR10057">
    <property type="entry name" value="PERIPHERAL-TYPE BENZODIAZEPINE RECEPTOR"/>
    <property type="match status" value="1"/>
</dbReference>
<evidence type="ECO:0000256" key="6">
    <source>
        <dbReference type="SAM" id="Phobius"/>
    </source>
</evidence>
<keyword evidence="3 6" id="KW-0812">Transmembrane</keyword>
<evidence type="ECO:0000256" key="3">
    <source>
        <dbReference type="ARBA" id="ARBA00022692"/>
    </source>
</evidence>
<dbReference type="InterPro" id="IPR004307">
    <property type="entry name" value="TspO_MBR"/>
</dbReference>
<feature type="transmembrane region" description="Helical" evidence="6">
    <location>
        <begin position="18"/>
        <end position="36"/>
    </location>
</feature>
<feature type="transmembrane region" description="Helical" evidence="6">
    <location>
        <begin position="94"/>
        <end position="114"/>
    </location>
</feature>
<reference evidence="7" key="1">
    <citation type="journal article" date="2020" name="Nature">
        <title>Giant virus diversity and host interactions through global metagenomics.</title>
        <authorList>
            <person name="Schulz F."/>
            <person name="Roux S."/>
            <person name="Paez-Espino D."/>
            <person name="Jungbluth S."/>
            <person name="Walsh D.A."/>
            <person name="Denef V.J."/>
            <person name="McMahon K.D."/>
            <person name="Konstantinidis K.T."/>
            <person name="Eloe-Fadrosh E.A."/>
            <person name="Kyrpides N.C."/>
            <person name="Woyke T."/>
        </authorList>
    </citation>
    <scope>NUCLEOTIDE SEQUENCE</scope>
    <source>
        <strain evidence="7">GVMAG-M-3300023174-137</strain>
    </source>
</reference>
<dbReference type="Pfam" id="PF03073">
    <property type="entry name" value="TspO_MBR"/>
    <property type="match status" value="1"/>
</dbReference>
<feature type="transmembrane region" description="Helical" evidence="6">
    <location>
        <begin position="43"/>
        <end position="62"/>
    </location>
</feature>
<dbReference type="AlphaFoldDB" id="A0A6C0DDH4"/>
<evidence type="ECO:0000256" key="1">
    <source>
        <dbReference type="ARBA" id="ARBA00004141"/>
    </source>
</evidence>
<protein>
    <recommendedName>
        <fullName evidence="8">TspO/MBR family protein</fullName>
    </recommendedName>
</protein>
<dbReference type="InterPro" id="IPR038330">
    <property type="entry name" value="TspO/MBR-related_sf"/>
</dbReference>
<comment type="subcellular location">
    <subcellularLocation>
        <location evidence="1">Membrane</location>
        <topology evidence="1">Multi-pass membrane protein</topology>
    </subcellularLocation>
</comment>
<evidence type="ECO:0000313" key="7">
    <source>
        <dbReference type="EMBL" id="QHT14390.1"/>
    </source>
</evidence>
<keyword evidence="4 6" id="KW-1133">Transmembrane helix</keyword>
<organism evidence="7">
    <name type="scientific">viral metagenome</name>
    <dbReference type="NCBI Taxonomy" id="1070528"/>
    <lineage>
        <taxon>unclassified sequences</taxon>
        <taxon>metagenomes</taxon>
        <taxon>organismal metagenomes</taxon>
    </lineage>
</organism>
<name>A0A6C0DDH4_9ZZZZ</name>
<evidence type="ECO:0000256" key="4">
    <source>
        <dbReference type="ARBA" id="ARBA00022989"/>
    </source>
</evidence>
<evidence type="ECO:0000256" key="2">
    <source>
        <dbReference type="ARBA" id="ARBA00007524"/>
    </source>
</evidence>
<evidence type="ECO:0000256" key="5">
    <source>
        <dbReference type="ARBA" id="ARBA00023136"/>
    </source>
</evidence>